<evidence type="ECO:0000313" key="4">
    <source>
        <dbReference type="Proteomes" id="UP000003111"/>
    </source>
</evidence>
<keyword evidence="2" id="KW-0812">Transmembrane</keyword>
<feature type="transmembrane region" description="Helical" evidence="2">
    <location>
        <begin position="62"/>
        <end position="86"/>
    </location>
</feature>
<evidence type="ECO:0000313" key="3">
    <source>
        <dbReference type="EMBL" id="EFQ83351.1"/>
    </source>
</evidence>
<dbReference type="EMBL" id="ACLF03000005">
    <property type="protein sequence ID" value="EFQ83351.1"/>
    <property type="molecule type" value="Genomic_DNA"/>
</dbReference>
<organism evidence="3 4">
    <name type="scientific">Aeromicrobium marinum DSM 15272</name>
    <dbReference type="NCBI Taxonomy" id="585531"/>
    <lineage>
        <taxon>Bacteria</taxon>
        <taxon>Bacillati</taxon>
        <taxon>Actinomycetota</taxon>
        <taxon>Actinomycetes</taxon>
        <taxon>Propionibacteriales</taxon>
        <taxon>Nocardioidaceae</taxon>
        <taxon>Aeromicrobium</taxon>
    </lineage>
</organism>
<dbReference type="Proteomes" id="UP000003111">
    <property type="component" value="Unassembled WGS sequence"/>
</dbReference>
<keyword evidence="4" id="KW-1185">Reference proteome</keyword>
<name>E2SC65_9ACTN</name>
<keyword evidence="2" id="KW-1133">Transmembrane helix</keyword>
<reference evidence="3" key="1">
    <citation type="submission" date="2010-08" db="EMBL/GenBank/DDBJ databases">
        <authorList>
            <person name="Muzny D."/>
            <person name="Qin X."/>
            <person name="Buhay C."/>
            <person name="Dugan-Rocha S."/>
            <person name="Ding Y."/>
            <person name="Chen G."/>
            <person name="Hawes A."/>
            <person name="Holder M."/>
            <person name="Jhangiani S."/>
            <person name="Johnson A."/>
            <person name="Khan Z."/>
            <person name="Li Z."/>
            <person name="Liu W."/>
            <person name="Liu X."/>
            <person name="Perez L."/>
            <person name="Shen H."/>
            <person name="Wang Q."/>
            <person name="Watt J."/>
            <person name="Xi L."/>
            <person name="Xin Y."/>
            <person name="Zhou J."/>
            <person name="Deng J."/>
            <person name="Jiang H."/>
            <person name="Liu Y."/>
            <person name="Qu J."/>
            <person name="Song X.-Z."/>
            <person name="Zhang L."/>
            <person name="Villasana D."/>
            <person name="Johnson A."/>
            <person name="Liu J."/>
            <person name="Liyanage D."/>
            <person name="Lorensuhewa L."/>
            <person name="Robinson T."/>
            <person name="Song A."/>
            <person name="Song B.-B."/>
            <person name="Dinh H."/>
            <person name="Thornton R."/>
            <person name="Coyle M."/>
            <person name="Francisco L."/>
            <person name="Jackson L."/>
            <person name="Javaid M."/>
            <person name="Korchina V."/>
            <person name="Kovar C."/>
            <person name="Mata R."/>
            <person name="Mathew T."/>
            <person name="Ngo R."/>
            <person name="Nguyen L."/>
            <person name="Nguyen N."/>
            <person name="Okwuonu G."/>
            <person name="Ongeri F."/>
            <person name="Pham C."/>
            <person name="Simmons D."/>
            <person name="Wilczek-Boney K."/>
            <person name="Hale W."/>
            <person name="Jakkamsetti A."/>
            <person name="Pham P."/>
            <person name="Ruth R."/>
            <person name="San Lucas F."/>
            <person name="Warren J."/>
            <person name="Zhang J."/>
            <person name="Zhao Z."/>
            <person name="Zhou C."/>
            <person name="Zhu D."/>
            <person name="Lee S."/>
            <person name="Bess C."/>
            <person name="Blankenburg K."/>
            <person name="Forbes L."/>
            <person name="Fu Q."/>
            <person name="Gubbala S."/>
            <person name="Hirani K."/>
            <person name="Jayaseelan J.C."/>
            <person name="Lara F."/>
            <person name="Munidasa M."/>
            <person name="Palculict T."/>
            <person name="Patil S."/>
            <person name="Pu L.-L."/>
            <person name="Saada N."/>
            <person name="Tang L."/>
            <person name="Weissenberger G."/>
            <person name="Zhu Y."/>
            <person name="Hemphill L."/>
            <person name="Shang Y."/>
            <person name="Youmans B."/>
            <person name="Ayvaz T."/>
            <person name="Ross M."/>
            <person name="Santibanez J."/>
            <person name="Aqrawi P."/>
            <person name="Gross S."/>
            <person name="Joshi V."/>
            <person name="Fowler G."/>
            <person name="Nazareth L."/>
            <person name="Reid J."/>
            <person name="Worley K."/>
            <person name="Petrosino J."/>
            <person name="Highlander S."/>
            <person name="Gibbs R."/>
        </authorList>
    </citation>
    <scope>NUCLEOTIDE SEQUENCE [LARGE SCALE GENOMIC DNA]</scope>
    <source>
        <strain evidence="3">DSM 15272</strain>
    </source>
</reference>
<dbReference type="HOGENOM" id="CLU_089209_0_0_11"/>
<sequence length="218" mass="22373">MKFNRSTTNHDHATTETAPAASGSHPPEHAAGRHEPTHGERLVLTDRAQRERFGGAQVGAGFFGWLTGIGVAAILVGIVAAVSAAVGDAMEVTEDELLGRSADIGVAAAIILVVLVMISYAAGGYVAGRMSRFDGARQGLTVWIISLVVIAIAAALGAVFGSEYDVLARVDVPEVPLTTDELSWGAGITAAAALVGGLLAALGGGKAGTHYHRRIDRV</sequence>
<accession>E2SC65</accession>
<dbReference type="AlphaFoldDB" id="E2SC65"/>
<comment type="caution">
    <text evidence="3">The sequence shown here is derived from an EMBL/GenBank/DDBJ whole genome shotgun (WGS) entry which is preliminary data.</text>
</comment>
<feature type="region of interest" description="Disordered" evidence="1">
    <location>
        <begin position="1"/>
        <end position="39"/>
    </location>
</feature>
<dbReference type="STRING" id="585531.HMPREF0063_11624"/>
<feature type="transmembrane region" description="Helical" evidence="2">
    <location>
        <begin position="140"/>
        <end position="162"/>
    </location>
</feature>
<keyword evidence="2" id="KW-0472">Membrane</keyword>
<feature type="compositionally biased region" description="Basic and acidic residues" evidence="1">
    <location>
        <begin position="26"/>
        <end position="39"/>
    </location>
</feature>
<evidence type="ECO:0000256" key="2">
    <source>
        <dbReference type="SAM" id="Phobius"/>
    </source>
</evidence>
<evidence type="ECO:0000256" key="1">
    <source>
        <dbReference type="SAM" id="MobiDB-lite"/>
    </source>
</evidence>
<feature type="transmembrane region" description="Helical" evidence="2">
    <location>
        <begin position="106"/>
        <end position="128"/>
    </location>
</feature>
<feature type="transmembrane region" description="Helical" evidence="2">
    <location>
        <begin position="182"/>
        <end position="204"/>
    </location>
</feature>
<proteinExistence type="predicted"/>
<dbReference type="eggNOG" id="ENOG502ZC13">
    <property type="taxonomic scope" value="Bacteria"/>
</dbReference>
<dbReference type="OrthoDB" id="5244723at2"/>
<gene>
    <name evidence="3" type="ORF">HMPREF0063_11624</name>
</gene>
<dbReference type="RefSeq" id="WP_007078966.1">
    <property type="nucleotide sequence ID" value="NZ_CM001024.1"/>
</dbReference>
<protein>
    <submittedName>
        <fullName evidence="3">Uncharacterized protein</fullName>
    </submittedName>
</protein>